<dbReference type="PANTHER" id="PTHR44943:SF8">
    <property type="entry name" value="TPR REPEAT-CONTAINING PROTEIN MJ0263"/>
    <property type="match status" value="1"/>
</dbReference>
<keyword evidence="1" id="KW-0677">Repeat</keyword>
<dbReference type="Gene3D" id="1.25.40.10">
    <property type="entry name" value="Tetratricopeptide repeat domain"/>
    <property type="match status" value="6"/>
</dbReference>
<dbReference type="PANTHER" id="PTHR44943">
    <property type="entry name" value="CELLULOSE SYNTHASE OPERON PROTEIN C"/>
    <property type="match status" value="1"/>
</dbReference>
<reference evidence="3" key="1">
    <citation type="journal article" date="2015" name="Proc. Natl. Acad. Sci. U.S.A.">
        <title>Networks of energetic and metabolic interactions define dynamics in microbial communities.</title>
        <authorList>
            <person name="Embree M."/>
            <person name="Liu J.K."/>
            <person name="Al-Bassam M.M."/>
            <person name="Zengler K."/>
        </authorList>
    </citation>
    <scope>NUCLEOTIDE SEQUENCE</scope>
</reference>
<dbReference type="SUPFAM" id="SSF48439">
    <property type="entry name" value="Protein prenylyltransferase"/>
    <property type="match status" value="2"/>
</dbReference>
<dbReference type="Pfam" id="PF13432">
    <property type="entry name" value="TPR_16"/>
    <property type="match status" value="2"/>
</dbReference>
<evidence type="ECO:0000313" key="3">
    <source>
        <dbReference type="EMBL" id="KUG16882.1"/>
    </source>
</evidence>
<dbReference type="Pfam" id="PF13181">
    <property type="entry name" value="TPR_8"/>
    <property type="match status" value="2"/>
</dbReference>
<dbReference type="InterPro" id="IPR051685">
    <property type="entry name" value="Ycf3/AcsC/BcsC/TPR_MFPF"/>
</dbReference>
<dbReference type="InterPro" id="IPR011990">
    <property type="entry name" value="TPR-like_helical_dom_sf"/>
</dbReference>
<keyword evidence="2" id="KW-0802">TPR repeat</keyword>
<dbReference type="AlphaFoldDB" id="A0A0W8F8I0"/>
<dbReference type="SMART" id="SM00028">
    <property type="entry name" value="TPR"/>
    <property type="match status" value="12"/>
</dbReference>
<gene>
    <name evidence="3" type="ORF">ASZ90_013428</name>
</gene>
<name>A0A0W8F8I0_9ZZZZ</name>
<dbReference type="InterPro" id="IPR019734">
    <property type="entry name" value="TPR_rpt"/>
</dbReference>
<dbReference type="PROSITE" id="PS50005">
    <property type="entry name" value="TPR"/>
    <property type="match status" value="4"/>
</dbReference>
<dbReference type="Pfam" id="PF13424">
    <property type="entry name" value="TPR_12"/>
    <property type="match status" value="1"/>
</dbReference>
<comment type="caution">
    <text evidence="3">The sequence shown here is derived from an EMBL/GenBank/DDBJ whole genome shotgun (WGS) entry which is preliminary data.</text>
</comment>
<evidence type="ECO:0000256" key="1">
    <source>
        <dbReference type="ARBA" id="ARBA00022737"/>
    </source>
</evidence>
<accession>A0A0W8F8I0</accession>
<sequence length="598" mass="65808">MKEISAIVMLTIAMLCASAMAESMSVNQTGISGNISERNPFQDVVQGYDHALQLDPGNASAWLGKAQVSQILGNQIESREYFQKALDATNGTLKDDSQDAKAWQAMGVALAGLARNEEAIGALERSIEISDQRLEENPEDIDSLWQKAVSYEALYMDYAAIKAYEKVIELNSSKSVGAWIRIADILFAKANGYNESVEAFNEAIRLMPDNASWAGGVVSDQGNSILRTDVWRDDDKILRVTIGSYNKSTKKFDFIQQIVSRPASTWLFRDNSIGFLQTRAEFAALAANRMQEKTDGWYKTSQELFKKASYEESVEALNRAIELDPQNATLWDAKASSLGIAASFDGNRSQYNESLKAQDKAIELDPGNSTLHIHKGFFIANLADLSGHKNESLYEEAIKEFDKALELDPMNEEAWTYKASVLDTRLNKSAEALLAYDKAIELDGENAVDNESLSSAWIGKGTVLSKLGRYNESFGAFDKAIELNLQASAFVWLAKGDALNQSGRYEEAAFAYDKVVEQNPDSSQALIAHAYGSKGDALSAWGKYDEAVIAYDNAIENYPSEPMGAQTWHKKGIALQALGRTSDADAAFAKAKELGYEK</sequence>
<protein>
    <submittedName>
        <fullName evidence="3">Tpr domain protein, putative component of tonb system</fullName>
    </submittedName>
</protein>
<dbReference type="EMBL" id="LNQE01001475">
    <property type="protein sequence ID" value="KUG16882.1"/>
    <property type="molecule type" value="Genomic_DNA"/>
</dbReference>
<organism evidence="3">
    <name type="scientific">hydrocarbon metagenome</name>
    <dbReference type="NCBI Taxonomy" id="938273"/>
    <lineage>
        <taxon>unclassified sequences</taxon>
        <taxon>metagenomes</taxon>
        <taxon>ecological metagenomes</taxon>
    </lineage>
</organism>
<evidence type="ECO:0000256" key="2">
    <source>
        <dbReference type="ARBA" id="ARBA00022803"/>
    </source>
</evidence>
<proteinExistence type="predicted"/>